<proteinExistence type="predicted"/>
<dbReference type="AlphaFoldDB" id="A0A4U6T017"/>
<dbReference type="PANTHER" id="PTHR33085">
    <property type="entry name" value="OS12G0113100 PROTEIN-RELATED"/>
    <property type="match status" value="1"/>
</dbReference>
<organism evidence="1 2">
    <name type="scientific">Setaria viridis</name>
    <name type="common">Green bristlegrass</name>
    <name type="synonym">Setaria italica subsp. viridis</name>
    <dbReference type="NCBI Taxonomy" id="4556"/>
    <lineage>
        <taxon>Eukaryota</taxon>
        <taxon>Viridiplantae</taxon>
        <taxon>Streptophyta</taxon>
        <taxon>Embryophyta</taxon>
        <taxon>Tracheophyta</taxon>
        <taxon>Spermatophyta</taxon>
        <taxon>Magnoliopsida</taxon>
        <taxon>Liliopsida</taxon>
        <taxon>Poales</taxon>
        <taxon>Poaceae</taxon>
        <taxon>PACMAD clade</taxon>
        <taxon>Panicoideae</taxon>
        <taxon>Panicodae</taxon>
        <taxon>Paniceae</taxon>
        <taxon>Cenchrinae</taxon>
        <taxon>Setaria</taxon>
    </lineage>
</organism>
<accession>A0A4U6T017</accession>
<evidence type="ECO:0000313" key="2">
    <source>
        <dbReference type="Proteomes" id="UP000298652"/>
    </source>
</evidence>
<dbReference type="InterPro" id="IPR012871">
    <property type="entry name" value="DUF1668_ORYSA"/>
</dbReference>
<reference evidence="1" key="1">
    <citation type="submission" date="2019-03" db="EMBL/GenBank/DDBJ databases">
        <title>WGS assembly of Setaria viridis.</title>
        <authorList>
            <person name="Huang P."/>
            <person name="Jenkins J."/>
            <person name="Grimwood J."/>
            <person name="Barry K."/>
            <person name="Healey A."/>
            <person name="Mamidi S."/>
            <person name="Sreedasyam A."/>
            <person name="Shu S."/>
            <person name="Feldman M."/>
            <person name="Wu J."/>
            <person name="Yu Y."/>
            <person name="Chen C."/>
            <person name="Johnson J."/>
            <person name="Rokhsar D."/>
            <person name="Baxter I."/>
            <person name="Schmutz J."/>
            <person name="Brutnell T."/>
            <person name="Kellogg E."/>
        </authorList>
    </citation>
    <scope>NUCLEOTIDE SEQUENCE [LARGE SCALE GENOMIC DNA]</scope>
</reference>
<protein>
    <recommendedName>
        <fullName evidence="3">F-box associated domain-containing protein</fullName>
    </recommendedName>
</protein>
<gene>
    <name evidence="1" type="ORF">SEVIR_9G316800v2</name>
</gene>
<dbReference type="PANTHER" id="PTHR33085:SF88">
    <property type="entry name" value="OS08G0165000 PROTEIN"/>
    <property type="match status" value="1"/>
</dbReference>
<evidence type="ECO:0000313" key="1">
    <source>
        <dbReference type="EMBL" id="TKV94760.1"/>
    </source>
</evidence>
<evidence type="ECO:0008006" key="3">
    <source>
        <dbReference type="Google" id="ProtNLM"/>
    </source>
</evidence>
<dbReference type="Gramene" id="TKV94760">
    <property type="protein sequence ID" value="TKV94760"/>
    <property type="gene ID" value="SEVIR_9G316800v2"/>
</dbReference>
<dbReference type="Pfam" id="PF07893">
    <property type="entry name" value="DUF1668"/>
    <property type="match status" value="1"/>
</dbReference>
<name>A0A4U6T017_SETVI</name>
<dbReference type="EMBL" id="CM016560">
    <property type="protein sequence ID" value="TKV94760.1"/>
    <property type="molecule type" value="Genomic_DNA"/>
</dbReference>
<dbReference type="OMA" id="NFMAFGL"/>
<dbReference type="Proteomes" id="UP000298652">
    <property type="component" value="Chromosome 9"/>
</dbReference>
<keyword evidence="2" id="KW-1185">Reference proteome</keyword>
<sequence>MAASFLRRFVYLVLDGHKPCTLDLHRINISGFFNPRSLQALSAAMVDARLPRPTITFYAPSSEQRSGNMHFILIDRDKVLATDQTGRASIYDAGLHAMCTVPSFSKPKDRPVSVAVGDRLYVLDNFHIHGGVGWHCRSLPTPPYHPAHIQAYTVVGGSELWVSTEEDEGTYSFDTGRGAWAKQGDWTLPFCGLAEYVPELKLWFGLSSKKGSYLFCAFDLAAAVRRQSAPTPRNVWEDLRPPKEWLQVGSYLVHLGSARFCIARLFCDTTGKPGDMDDFPPWKMLAVFTAVEVVPYGNKGLRMIEHKSKRQNELKFGISFDGDRMILRDWERSEAHKFTSADRRIRRARILDIGLHVYWNSRFSG</sequence>